<dbReference type="RefSeq" id="XP_018173353.1">
    <property type="nucleotide sequence ID" value="XM_018328120.1"/>
</dbReference>
<dbReference type="InterPro" id="IPR051209">
    <property type="entry name" value="FAD-bind_Monooxygenase_sf"/>
</dbReference>
<dbReference type="PANTHER" id="PTHR42877">
    <property type="entry name" value="L-ORNITHINE N(5)-MONOOXYGENASE-RELATED"/>
    <property type="match status" value="1"/>
</dbReference>
<reference evidence="6 7" key="1">
    <citation type="submission" date="2016-02" db="EMBL/GenBank/DDBJ databases">
        <title>Biosynthesis of antibiotic leucinostatins and their inhibition on Phytophthora in bio-control Purpureocillium lilacinum.</title>
        <authorList>
            <person name="Wang G."/>
            <person name="Liu Z."/>
            <person name="Lin R."/>
            <person name="Li E."/>
            <person name="Mao Z."/>
            <person name="Ling J."/>
            <person name="Yin W."/>
            <person name="Xie B."/>
        </authorList>
    </citation>
    <scope>NUCLEOTIDE SEQUENCE [LARGE SCALE GENOMIC DNA]</scope>
    <source>
        <strain evidence="6">PLFJ-1</strain>
    </source>
</reference>
<name>A0A179G0Z5_PURLI</name>
<keyword evidence="6" id="KW-0503">Monooxygenase</keyword>
<sequence>MTSRNPVPKNETILIVGAGIFGLSTALELKKRGYQHVTVIDRYLPPVVDGSSVDISRVIRIDYADPLYAQMAREAHKGWTSEFEKHYYPSGFVMLAKQPGHPYLERTKGTSESLGATLEEFKDAKAVLTRYPEIQARLEGLKAYVNKDGGWADAENAVRQLSIQCSLAGVSFIVGPRGRAISLRYDGNRVVGVNVAEGEPILAAQVVLATGAWTNRLIQIEHAVSASGQPVGFIHLTPQESKGLQQMPVIINLSTGVFVFPPTPGTNILKIARHCYGFATQVAVEGQDYLVSSPKRDSSGVEKSYLPEDAEVALREGLRDLMPAFAQHKWTSRRLCWYSDTPEGDFVVDYHPRIEGLFFAAGGAGHYASSEEINAYLKGVARYFNLDPFITYNSKVKLARWSANTSTWTIEVENGPCVESEILINACGILNDPRMPDIEGLSTFAGPLLHTAAWDSSVDLRNKKIGVIGAGASAIQLLPQIQPLAETIQIYIRTPSWICPPVGLPAGTTASHVYSKEEQEMFRLDEEAYLEARKQMENQFNGMFRIFIKESQEQREVRASLEARMRSIIKDEALQELLIPRFETGCRRINPGEDFLVALQKPNVEPVFDHLDRVTEKGIVAGGKLYKADVLVAATGFNTSFRPRFPIIGLKGVDLRDLWAENPVSYLGTGVAGFPNYLIFLGPNTPISNGSLMGSLDATSDYFIRILRKVVRERIKSFDVRPEAEQDFASHTQTIMRDMVWTGACRSWYKQGVDGKVTGLWPGSSLHYMQVLSEGRWEDYAWEYEETRYTYWGHGISWVESPELDPLGLDEREWFMTANTIARKASDLSYYLWKGSPLPKGFIPNIDSTPGGLGLNVDGKPATCPKISDGP</sequence>
<protein>
    <submittedName>
        <fullName evidence="6">Monooxygenase</fullName>
    </submittedName>
</protein>
<evidence type="ECO:0000313" key="6">
    <source>
        <dbReference type="EMBL" id="OAQ71512.1"/>
    </source>
</evidence>
<accession>A0A179G0Z5</accession>
<feature type="domain" description="FAD dependent oxidoreductase" evidence="5">
    <location>
        <begin position="13"/>
        <end position="366"/>
    </location>
</feature>
<dbReference type="AlphaFoldDB" id="A0A179G0Z5"/>
<gene>
    <name evidence="6" type="ORF">VFPFJ_11053</name>
</gene>
<comment type="caution">
    <text evidence="6">The sequence shown here is derived from an EMBL/GenBank/DDBJ whole genome shotgun (WGS) entry which is preliminary data.</text>
</comment>
<dbReference type="OMA" id="RIFIKES"/>
<evidence type="ECO:0000256" key="4">
    <source>
        <dbReference type="ARBA" id="ARBA00023002"/>
    </source>
</evidence>
<dbReference type="KEGG" id="plj:28893169"/>
<dbReference type="Gene3D" id="3.50.50.60">
    <property type="entry name" value="FAD/NAD(P)-binding domain"/>
    <property type="match status" value="4"/>
</dbReference>
<dbReference type="Proteomes" id="UP000078340">
    <property type="component" value="Unassembled WGS sequence"/>
</dbReference>
<dbReference type="GO" id="GO:0050661">
    <property type="term" value="F:NADP binding"/>
    <property type="evidence" value="ECO:0007669"/>
    <property type="project" value="InterPro"/>
</dbReference>
<keyword evidence="4" id="KW-0560">Oxidoreductase</keyword>
<proteinExistence type="inferred from homology"/>
<evidence type="ECO:0000256" key="1">
    <source>
        <dbReference type="ARBA" id="ARBA00010139"/>
    </source>
</evidence>
<dbReference type="GO" id="GO:0004499">
    <property type="term" value="F:N,N-dimethylaniline monooxygenase activity"/>
    <property type="evidence" value="ECO:0007669"/>
    <property type="project" value="InterPro"/>
</dbReference>
<dbReference type="Pfam" id="PF01266">
    <property type="entry name" value="DAO"/>
    <property type="match status" value="1"/>
</dbReference>
<dbReference type="GO" id="GO:0050660">
    <property type="term" value="F:flavin adenine dinucleotide binding"/>
    <property type="evidence" value="ECO:0007669"/>
    <property type="project" value="InterPro"/>
</dbReference>
<dbReference type="SUPFAM" id="SSF54373">
    <property type="entry name" value="FAD-linked reductases, C-terminal domain"/>
    <property type="match status" value="1"/>
</dbReference>
<evidence type="ECO:0000256" key="2">
    <source>
        <dbReference type="ARBA" id="ARBA00022630"/>
    </source>
</evidence>
<keyword evidence="3" id="KW-0274">FAD</keyword>
<evidence type="ECO:0000259" key="5">
    <source>
        <dbReference type="Pfam" id="PF01266"/>
    </source>
</evidence>
<dbReference type="InterPro" id="IPR020946">
    <property type="entry name" value="Flavin_mOase-like"/>
</dbReference>
<organism evidence="6 7">
    <name type="scientific">Purpureocillium lilacinum</name>
    <name type="common">Paecilomyces lilacinus</name>
    <dbReference type="NCBI Taxonomy" id="33203"/>
    <lineage>
        <taxon>Eukaryota</taxon>
        <taxon>Fungi</taxon>
        <taxon>Dikarya</taxon>
        <taxon>Ascomycota</taxon>
        <taxon>Pezizomycotina</taxon>
        <taxon>Sordariomycetes</taxon>
        <taxon>Hypocreomycetidae</taxon>
        <taxon>Hypocreales</taxon>
        <taxon>Ophiocordycipitaceae</taxon>
        <taxon>Purpureocillium</taxon>
    </lineage>
</organism>
<evidence type="ECO:0000313" key="7">
    <source>
        <dbReference type="Proteomes" id="UP000078340"/>
    </source>
</evidence>
<evidence type="ECO:0000256" key="3">
    <source>
        <dbReference type="ARBA" id="ARBA00022827"/>
    </source>
</evidence>
<keyword evidence="2" id="KW-0285">Flavoprotein</keyword>
<dbReference type="PANTHER" id="PTHR42877:SF8">
    <property type="entry name" value="MONOOXYGENASE"/>
    <property type="match status" value="1"/>
</dbReference>
<dbReference type="EMBL" id="LSBI01000020">
    <property type="protein sequence ID" value="OAQ71512.1"/>
    <property type="molecule type" value="Genomic_DNA"/>
</dbReference>
<dbReference type="SUPFAM" id="SSF51905">
    <property type="entry name" value="FAD/NAD(P)-binding domain"/>
    <property type="match status" value="3"/>
</dbReference>
<dbReference type="GeneID" id="28893169"/>
<dbReference type="Gene3D" id="3.30.9.10">
    <property type="entry name" value="D-Amino Acid Oxidase, subunit A, domain 2"/>
    <property type="match status" value="1"/>
</dbReference>
<dbReference type="OrthoDB" id="74360at2759"/>
<dbReference type="Pfam" id="PF00743">
    <property type="entry name" value="FMO-like"/>
    <property type="match status" value="1"/>
</dbReference>
<dbReference type="InterPro" id="IPR036188">
    <property type="entry name" value="FAD/NAD-bd_sf"/>
</dbReference>
<comment type="similarity">
    <text evidence="1">Belongs to the FAD-binding monooxygenase family.</text>
</comment>
<dbReference type="PRINTS" id="PR00420">
    <property type="entry name" value="RNGMNOXGNASE"/>
</dbReference>
<dbReference type="InterPro" id="IPR006076">
    <property type="entry name" value="FAD-dep_OxRdtase"/>
</dbReference>